<dbReference type="GO" id="GO:0006879">
    <property type="term" value="P:intracellular iron ion homeostasis"/>
    <property type="evidence" value="ECO:0007669"/>
    <property type="project" value="TreeGrafter"/>
</dbReference>
<comment type="pathway">
    <text evidence="2">Siderophore biosynthesis.</text>
</comment>
<dbReference type="AlphaFoldDB" id="A0A9P1HBG0"/>
<evidence type="ECO:0000256" key="10">
    <source>
        <dbReference type="ARBA" id="ARBA00049248"/>
    </source>
</evidence>
<evidence type="ECO:0000256" key="6">
    <source>
        <dbReference type="ARBA" id="ARBA00022827"/>
    </source>
</evidence>
<dbReference type="Proteomes" id="UP000838763">
    <property type="component" value="Unassembled WGS sequence"/>
</dbReference>
<keyword evidence="7" id="KW-0521">NADP</keyword>
<evidence type="ECO:0000256" key="4">
    <source>
        <dbReference type="ARBA" id="ARBA00012881"/>
    </source>
</evidence>
<dbReference type="PRINTS" id="PR00368">
    <property type="entry name" value="FADPNR"/>
</dbReference>
<evidence type="ECO:0000256" key="11">
    <source>
        <dbReference type="SAM" id="MobiDB-lite"/>
    </source>
</evidence>
<comment type="catalytic activity">
    <reaction evidence="10">
        <text>L-ornithine + NADH + O2 = N(5)-hydroxy-L-ornithine + NAD(+) + H2O</text>
        <dbReference type="Rhea" id="RHEA:41512"/>
        <dbReference type="ChEBI" id="CHEBI:15377"/>
        <dbReference type="ChEBI" id="CHEBI:15379"/>
        <dbReference type="ChEBI" id="CHEBI:46911"/>
        <dbReference type="ChEBI" id="CHEBI:57540"/>
        <dbReference type="ChEBI" id="CHEBI:57945"/>
        <dbReference type="ChEBI" id="CHEBI:78275"/>
        <dbReference type="EC" id="1.14.13.196"/>
    </reaction>
</comment>
<sequence>MSPHLNDDFGAVDLSTNGHHITNGVEETNGTNGTHIVNGTNGLNGNSTNGHLNGHANGSEVAQEPLAVQPPPALQQVVSEQTTAVQSPVDQPAFDIPATRTIPKSQFLLPTDSAEVHDLLCVGFGPASVSIAIAMHDKLAAGGQVGPESRLPRVLFLEKQARFAWHAGMLLPGAKMQISFLKDLASLRDPKSRFTFLNYLHENGRLIDFINLSTFLPARVEFEDYLRWCASHFDDVVQYNHEVISVSPEPVSESGVKVFTVSCRNVSTGTISTYRAKNVVLALGGQAKVPKVLSINHPRIIHSSQYAQATPKLLTDSRKPYNVAVVGAGQSAAEIFTNVQALYPNSRTHLIMRSEYLRPSDDSPCNINGIFNPEFINVMHGKSSQWRQNFLVDAKATNYSVVRLELIESIYEHMYDQKRDIGPDETRWPHRIRGGYVVNSVEPKSSNAEDGLRLRIAPVTGDDELAGPEETLDVDLIISATGYQRTAHLDILKETFPLLPTASGKGLPVPIDENGKNINGWQLPSVGGDGVSQPRKLEVNRDYSVRFESGAVQPGSGLWLQGCCETTHGLSDTLLSVLATRSGEMVKAIFNA</sequence>
<reference evidence="12" key="1">
    <citation type="submission" date="2022-11" db="EMBL/GenBank/DDBJ databases">
        <authorList>
            <person name="Scott C."/>
            <person name="Bruce N."/>
        </authorList>
    </citation>
    <scope>NUCLEOTIDE SEQUENCE</scope>
</reference>
<feature type="region of interest" description="Disordered" evidence="11">
    <location>
        <begin position="18"/>
        <end position="57"/>
    </location>
</feature>
<name>A0A9P1HBG0_9PEZI</name>
<evidence type="ECO:0000256" key="3">
    <source>
        <dbReference type="ARBA" id="ARBA00007588"/>
    </source>
</evidence>
<proteinExistence type="inferred from homology"/>
<accession>A0A9P1HBG0</accession>
<keyword evidence="13" id="KW-1185">Reference proteome</keyword>
<dbReference type="Pfam" id="PF13434">
    <property type="entry name" value="Lys_Orn_oxgnase"/>
    <property type="match status" value="1"/>
</dbReference>
<evidence type="ECO:0000313" key="12">
    <source>
        <dbReference type="EMBL" id="CAI4220102.1"/>
    </source>
</evidence>
<comment type="cofactor">
    <cofactor evidence="1">
        <name>FAD</name>
        <dbReference type="ChEBI" id="CHEBI:57692"/>
    </cofactor>
</comment>
<keyword evidence="6" id="KW-0274">FAD</keyword>
<evidence type="ECO:0000256" key="8">
    <source>
        <dbReference type="ARBA" id="ARBA00023002"/>
    </source>
</evidence>
<evidence type="ECO:0000256" key="5">
    <source>
        <dbReference type="ARBA" id="ARBA00022630"/>
    </source>
</evidence>
<dbReference type="Gene3D" id="3.50.50.60">
    <property type="entry name" value="FAD/NAD(P)-binding domain"/>
    <property type="match status" value="1"/>
</dbReference>
<keyword evidence="8" id="KW-0560">Oxidoreductase</keyword>
<dbReference type="OrthoDB" id="3519933at2759"/>
<comment type="similarity">
    <text evidence="3">Belongs to the lysine N(6)-hydroxylase/L-ornithine N(5)-oxygenase family.</text>
</comment>
<evidence type="ECO:0000256" key="9">
    <source>
        <dbReference type="ARBA" id="ARBA00047598"/>
    </source>
</evidence>
<dbReference type="PANTHER" id="PTHR42802">
    <property type="entry name" value="MONOOXYGENASE"/>
    <property type="match status" value="1"/>
</dbReference>
<keyword evidence="5" id="KW-0285">Flavoprotein</keyword>
<dbReference type="EC" id="1.14.13.196" evidence="4"/>
<evidence type="ECO:0000256" key="7">
    <source>
        <dbReference type="ARBA" id="ARBA00022857"/>
    </source>
</evidence>
<evidence type="ECO:0000256" key="1">
    <source>
        <dbReference type="ARBA" id="ARBA00001974"/>
    </source>
</evidence>
<gene>
    <name evidence="12" type="ORF">PPNO1_LOCUS9642</name>
</gene>
<dbReference type="InterPro" id="IPR025700">
    <property type="entry name" value="Lys/Orn_oxygenase"/>
</dbReference>
<comment type="caution">
    <text evidence="12">The sequence shown here is derived from an EMBL/GenBank/DDBJ whole genome shotgun (WGS) entry which is preliminary data.</text>
</comment>
<dbReference type="GO" id="GO:0016491">
    <property type="term" value="F:oxidoreductase activity"/>
    <property type="evidence" value="ECO:0007669"/>
    <property type="project" value="UniProtKB-KW"/>
</dbReference>
<dbReference type="SUPFAM" id="SSF51905">
    <property type="entry name" value="FAD/NAD(P)-binding domain"/>
    <property type="match status" value="1"/>
</dbReference>
<dbReference type="PANTHER" id="PTHR42802:SF1">
    <property type="entry name" value="L-ORNITHINE N(5)-MONOOXYGENASE"/>
    <property type="match status" value="1"/>
</dbReference>
<evidence type="ECO:0000256" key="2">
    <source>
        <dbReference type="ARBA" id="ARBA00004924"/>
    </source>
</evidence>
<feature type="compositionally biased region" description="Polar residues" evidence="11">
    <location>
        <begin position="18"/>
        <end position="37"/>
    </location>
</feature>
<dbReference type="InterPro" id="IPR036188">
    <property type="entry name" value="FAD/NAD-bd_sf"/>
</dbReference>
<evidence type="ECO:0000313" key="13">
    <source>
        <dbReference type="Proteomes" id="UP000838763"/>
    </source>
</evidence>
<dbReference type="EMBL" id="CALLCH030000021">
    <property type="protein sequence ID" value="CAI4220102.1"/>
    <property type="molecule type" value="Genomic_DNA"/>
</dbReference>
<organism evidence="12 13">
    <name type="scientific">Parascedosporium putredinis</name>
    <dbReference type="NCBI Taxonomy" id="1442378"/>
    <lineage>
        <taxon>Eukaryota</taxon>
        <taxon>Fungi</taxon>
        <taxon>Dikarya</taxon>
        <taxon>Ascomycota</taxon>
        <taxon>Pezizomycotina</taxon>
        <taxon>Sordariomycetes</taxon>
        <taxon>Hypocreomycetidae</taxon>
        <taxon>Microascales</taxon>
        <taxon>Microascaceae</taxon>
        <taxon>Parascedosporium</taxon>
    </lineage>
</organism>
<comment type="catalytic activity">
    <reaction evidence="9">
        <text>L-ornithine + NADPH + O2 = N(5)-hydroxy-L-ornithine + NADP(+) + H2O</text>
        <dbReference type="Rhea" id="RHEA:41508"/>
        <dbReference type="ChEBI" id="CHEBI:15377"/>
        <dbReference type="ChEBI" id="CHEBI:15379"/>
        <dbReference type="ChEBI" id="CHEBI:46911"/>
        <dbReference type="ChEBI" id="CHEBI:57783"/>
        <dbReference type="ChEBI" id="CHEBI:58349"/>
        <dbReference type="ChEBI" id="CHEBI:78275"/>
        <dbReference type="EC" id="1.14.13.196"/>
    </reaction>
</comment>
<protein>
    <recommendedName>
        <fullName evidence="4">L-ornithine N(5)-monooxygenase [NAD(P)H]</fullName>
        <ecNumber evidence="4">1.14.13.196</ecNumber>
    </recommendedName>
</protein>
<feature type="compositionally biased region" description="Low complexity" evidence="11">
    <location>
        <begin position="38"/>
        <end position="57"/>
    </location>
</feature>